<evidence type="ECO:0000313" key="1">
    <source>
        <dbReference type="EMBL" id="MCC5598859.1"/>
    </source>
</evidence>
<accession>A0ABS8I5F7</accession>
<name>A0ABS8I5F7_9NOSO</name>
<proteinExistence type="predicted"/>
<dbReference type="InterPro" id="IPR029060">
    <property type="entry name" value="PIN-like_dom_sf"/>
</dbReference>
<comment type="caution">
    <text evidence="1">The sequence shown here is derived from an EMBL/GenBank/DDBJ whole genome shotgun (WGS) entry which is preliminary data.</text>
</comment>
<dbReference type="Proteomes" id="UP001199525">
    <property type="component" value="Unassembled WGS sequence"/>
</dbReference>
<organism evidence="1 2">
    <name type="scientific">Nostoc favosum CHAB5714</name>
    <dbReference type="NCBI Taxonomy" id="2780399"/>
    <lineage>
        <taxon>Bacteria</taxon>
        <taxon>Bacillati</taxon>
        <taxon>Cyanobacteriota</taxon>
        <taxon>Cyanophyceae</taxon>
        <taxon>Nostocales</taxon>
        <taxon>Nostocaceae</taxon>
        <taxon>Nostoc</taxon>
        <taxon>Nostoc favosum</taxon>
    </lineage>
</organism>
<dbReference type="Gene3D" id="3.40.50.1010">
    <property type="entry name" value="5'-nuclease"/>
    <property type="match status" value="1"/>
</dbReference>
<dbReference type="SUPFAM" id="SSF88723">
    <property type="entry name" value="PIN domain-like"/>
    <property type="match status" value="1"/>
</dbReference>
<protein>
    <submittedName>
        <fullName evidence="1">Nuclease</fullName>
    </submittedName>
</protein>
<gene>
    <name evidence="1" type="ORF">LC586_06430</name>
</gene>
<dbReference type="EMBL" id="JAIVFQ010000006">
    <property type="protein sequence ID" value="MCC5598859.1"/>
    <property type="molecule type" value="Genomic_DNA"/>
</dbReference>
<reference evidence="1 2" key="1">
    <citation type="journal article" date="2021" name="Microorganisms">
        <title>Genome Evolution of Filamentous Cyanobacterium Nostoc Species: From Facultative Symbiosis to Free Living.</title>
        <authorList>
            <person name="Huo D."/>
            <person name="Li H."/>
            <person name="Cai F."/>
            <person name="Guo X."/>
            <person name="Qiao Z."/>
            <person name="Wang W."/>
            <person name="Yu G."/>
            <person name="Li R."/>
        </authorList>
    </citation>
    <scope>NUCLEOTIDE SEQUENCE [LARGE SCALE GENOMIC DNA]</scope>
    <source>
        <strain evidence="1 2">CHAB 5714</strain>
    </source>
</reference>
<sequence>MSQVILLDSGPLGLVTNPKLSVESLACTQWLQLLVSSGSRVIIPEIADYEVRRELLRANKVKGIARLDELNQLLEYLPITTTAMHQAALFWAQARQQGQPTAGDKTIDGDIILVAQAVTIIGADVA</sequence>
<keyword evidence="2" id="KW-1185">Reference proteome</keyword>
<evidence type="ECO:0000313" key="2">
    <source>
        <dbReference type="Proteomes" id="UP001199525"/>
    </source>
</evidence>
<dbReference type="RefSeq" id="WP_229483762.1">
    <property type="nucleotide sequence ID" value="NZ_JAIVFQ010000006.1"/>
</dbReference>